<dbReference type="OrthoDB" id="6710339at2"/>
<protein>
    <submittedName>
        <fullName evidence="1">Uncharacterized protein</fullName>
    </submittedName>
</protein>
<sequence length="103" mass="11214">MKFKSMVKVLGMKSSSGTMDNGMVFDSTKVYVETPLDDSKGTAKGYATSEYNLGDSKEYARYSKLNFPFEAEAEMEIVTSGKQTKTVMRSLVPLPAPIPGKAA</sequence>
<organism evidence="1 2">
    <name type="scientific">Azoarcus indigens</name>
    <dbReference type="NCBI Taxonomy" id="29545"/>
    <lineage>
        <taxon>Bacteria</taxon>
        <taxon>Pseudomonadati</taxon>
        <taxon>Pseudomonadota</taxon>
        <taxon>Betaproteobacteria</taxon>
        <taxon>Rhodocyclales</taxon>
        <taxon>Zoogloeaceae</taxon>
        <taxon>Azoarcus</taxon>
    </lineage>
</organism>
<dbReference type="RefSeq" id="WP_133594486.1">
    <property type="nucleotide sequence ID" value="NZ_SNVV01000023.1"/>
</dbReference>
<dbReference type="Proteomes" id="UP000295129">
    <property type="component" value="Unassembled WGS sequence"/>
</dbReference>
<name>A0A4V3BLK1_9RHOO</name>
<dbReference type="AlphaFoldDB" id="A0A4V3BLK1"/>
<dbReference type="EMBL" id="SNVV01000023">
    <property type="protein sequence ID" value="TDN46982.1"/>
    <property type="molecule type" value="Genomic_DNA"/>
</dbReference>
<keyword evidence="2" id="KW-1185">Reference proteome</keyword>
<evidence type="ECO:0000313" key="1">
    <source>
        <dbReference type="EMBL" id="TDN46982.1"/>
    </source>
</evidence>
<proteinExistence type="predicted"/>
<comment type="caution">
    <text evidence="1">The sequence shown here is derived from an EMBL/GenBank/DDBJ whole genome shotgun (WGS) entry which is preliminary data.</text>
</comment>
<reference evidence="1 2" key="1">
    <citation type="submission" date="2019-03" db="EMBL/GenBank/DDBJ databases">
        <title>Genomic Encyclopedia of Type Strains, Phase IV (KMG-IV): sequencing the most valuable type-strain genomes for metagenomic binning, comparative biology and taxonomic classification.</title>
        <authorList>
            <person name="Goeker M."/>
        </authorList>
    </citation>
    <scope>NUCLEOTIDE SEQUENCE [LARGE SCALE GENOMIC DNA]</scope>
    <source>
        <strain evidence="1 2">DSM 12121</strain>
    </source>
</reference>
<accession>A0A4V3BLK1</accession>
<evidence type="ECO:0000313" key="2">
    <source>
        <dbReference type="Proteomes" id="UP000295129"/>
    </source>
</evidence>
<gene>
    <name evidence="1" type="ORF">C7389_12355</name>
</gene>